<evidence type="ECO:0000256" key="5">
    <source>
        <dbReference type="ARBA" id="ARBA00022771"/>
    </source>
</evidence>
<evidence type="ECO:0000256" key="1">
    <source>
        <dbReference type="ARBA" id="ARBA00008518"/>
    </source>
</evidence>
<dbReference type="Pfam" id="PF00643">
    <property type="entry name" value="zf-B_box"/>
    <property type="match status" value="2"/>
</dbReference>
<gene>
    <name evidence="13" type="ORF">PMEA_00014876</name>
</gene>
<keyword evidence="5 7" id="KW-0863">Zinc-finger</keyword>
<dbReference type="PANTHER" id="PTHR25462:SF291">
    <property type="entry name" value="E3 UBIQUITIN-PROTEIN LIGASE TRIM45"/>
    <property type="match status" value="1"/>
</dbReference>
<dbReference type="PROSITE" id="PS50089">
    <property type="entry name" value="ZF_RING_2"/>
    <property type="match status" value="2"/>
</dbReference>
<dbReference type="SUPFAM" id="SSF101898">
    <property type="entry name" value="NHL repeat"/>
    <property type="match status" value="1"/>
</dbReference>
<feature type="domain" description="B box-type" evidence="12">
    <location>
        <begin position="470"/>
        <end position="517"/>
    </location>
</feature>
<evidence type="ECO:0000313" key="14">
    <source>
        <dbReference type="Proteomes" id="UP001159428"/>
    </source>
</evidence>
<evidence type="ECO:0000259" key="11">
    <source>
        <dbReference type="PROSITE" id="PS50089"/>
    </source>
</evidence>
<dbReference type="InterPro" id="IPR017868">
    <property type="entry name" value="Filamin/ABP280_repeat-like"/>
</dbReference>
<keyword evidence="4" id="KW-0677">Repeat</keyword>
<dbReference type="Gene3D" id="3.30.160.60">
    <property type="entry name" value="Classic Zinc Finger"/>
    <property type="match status" value="2"/>
</dbReference>
<dbReference type="PROSITE" id="PS50119">
    <property type="entry name" value="ZF_BBOX"/>
    <property type="match status" value="4"/>
</dbReference>
<feature type="repeat" description="NHL" evidence="9">
    <location>
        <begin position="901"/>
        <end position="944"/>
    </location>
</feature>
<evidence type="ECO:0008006" key="15">
    <source>
        <dbReference type="Google" id="ProtNLM"/>
    </source>
</evidence>
<keyword evidence="3" id="KW-0479">Metal-binding</keyword>
<dbReference type="InterPro" id="IPR001841">
    <property type="entry name" value="Znf_RING"/>
</dbReference>
<feature type="repeat" description="NHL" evidence="9">
    <location>
        <begin position="1084"/>
        <end position="1127"/>
    </location>
</feature>
<dbReference type="InterPro" id="IPR013083">
    <property type="entry name" value="Znf_RING/FYVE/PHD"/>
</dbReference>
<protein>
    <recommendedName>
        <fullName evidence="15">E3 ubiquitin-protein ligase TRIM71</fullName>
    </recommendedName>
</protein>
<dbReference type="PANTHER" id="PTHR25462">
    <property type="entry name" value="BONUS, ISOFORM C-RELATED"/>
    <property type="match status" value="1"/>
</dbReference>
<dbReference type="InterPro" id="IPR000315">
    <property type="entry name" value="Znf_B-box"/>
</dbReference>
<feature type="domain" description="RING-type" evidence="11">
    <location>
        <begin position="16"/>
        <end position="59"/>
    </location>
</feature>
<dbReference type="SMART" id="SM00557">
    <property type="entry name" value="IG_FLMN"/>
    <property type="match status" value="1"/>
</dbReference>
<dbReference type="GO" id="GO:0008270">
    <property type="term" value="F:zinc ion binding"/>
    <property type="evidence" value="ECO:0007669"/>
    <property type="project" value="UniProtKB-KW"/>
</dbReference>
<evidence type="ECO:0000256" key="10">
    <source>
        <dbReference type="SAM" id="Coils"/>
    </source>
</evidence>
<dbReference type="SUPFAM" id="SSF57845">
    <property type="entry name" value="B-box zinc-binding domain"/>
    <property type="match status" value="2"/>
</dbReference>
<evidence type="ECO:0000256" key="4">
    <source>
        <dbReference type="ARBA" id="ARBA00022737"/>
    </source>
</evidence>
<dbReference type="SUPFAM" id="SSF81296">
    <property type="entry name" value="E set domains"/>
    <property type="match status" value="1"/>
</dbReference>
<evidence type="ECO:0000256" key="9">
    <source>
        <dbReference type="PROSITE-ProRule" id="PRU00504"/>
    </source>
</evidence>
<dbReference type="PROSITE" id="PS00518">
    <property type="entry name" value="ZF_RING_1"/>
    <property type="match status" value="2"/>
</dbReference>
<dbReference type="Proteomes" id="UP001159428">
    <property type="component" value="Unassembled WGS sequence"/>
</dbReference>
<dbReference type="PROSITE" id="PS51125">
    <property type="entry name" value="NHL"/>
    <property type="match status" value="5"/>
</dbReference>
<dbReference type="InterPro" id="IPR013783">
    <property type="entry name" value="Ig-like_fold"/>
</dbReference>
<sequence length="1140" mass="128763">MDVETFLHNLRARVCCTICKNIFTDPKQLPCLHDFCLQCLERRHETSHGRDTIKCPDCQALSTVPDSGDLKDLPTSYYLNGLIDVLAIKERKTSQVRCGNCDKKSSQSFYCFHCCIFYCQECVNGHNILRSNKDHRVLALKDFQDKDFEDVLKRPSFCPQKWHEKEELKYFCKKCEMAVCQTCVVIDHAGHALVSIDEEAERRKIEIESLLKAQKRSLQEKMNALDKIDEECAKIIKHGEDVKRDVQKFVDKLIATIESKKENIIAAVENEANETVMAPKKEMENQLASLESSLERAEKLLSQGADIDVVQLSQFMESMLFDEADQLQPADRDLDRLICVLITSGSRRAKKKLSRLHGFKLTDSSKTLLCTLASKNDMDIKTLLHNLREEVSCSVCTTIFTDPKQLQCLHSFCLKCLKQWHRTSHGRDTIRCPKCQVFNKLPESGDLKDLPTSFYLNGLIDVLAIKECENSQVQCGNCDKKSSETSYCFQCCIFYCQQCVIGHNIMRNNNDHRVLALKDFQEKDFEDVLKRPSFCTKQRHEKEELKYFCKNCDAAVCQTCVLMDHAGHTLEHLEEEAERQKIEVKSLTEEQKRNLQAKMNTVGQLEEEYARLIQQGEDAKRNVHRFVEDVIAVFQAKRENIIAKVESQTKASLQALTAEKTETESQIKSIESTLAKTNELLTISTDVDVVQLKKSLCAIIATKNENQPIKRDPNKFPAAVFMENRKVLDTVNCEEIGSVISAYDKTEAGMSVTEGKELSEAFVGREVEFVLVTKNAQGQQCYFKHDNVTVEIADERHLKCATDVRINNNEDGHYEISYFPRDSGRFKVTVKVNGEQTLGNPLIVQVEQFQLIPISTFGTFGLDVGMLHKPSGLAVSAGDEIAVADSLNHRVQIFNADGLFLRSFGRQGYGMGELNTPKGITFHKNGNIFVADRDNHRVQIFSGEGEFLRKFGGEGSLDAQLLYPRGLSVDSDGNILVSDVGNKLIKIFSPEGEFLRKFGGHGSLNFPVHCVQYDRYLIVSDKGDHCIKVFDQNGTFQYKFGKQGGGDGEFQDPFGLFVNKSGHLIVCDARNHRVQVFELSGKFVGKFGTKGTGPGELNTPRSISVLNDGRIILCELRNNRFQLLTFGDKTPAASSRDDSV</sequence>
<comment type="caution">
    <text evidence="13">The sequence shown here is derived from an EMBL/GenBank/DDBJ whole genome shotgun (WGS) entry which is preliminary data.</text>
</comment>
<dbReference type="PROSITE" id="PS50194">
    <property type="entry name" value="FILAMIN_REPEAT"/>
    <property type="match status" value="1"/>
</dbReference>
<dbReference type="SMART" id="SM00184">
    <property type="entry name" value="RING"/>
    <property type="match status" value="2"/>
</dbReference>
<dbReference type="EMBL" id="CALNXJ010000026">
    <property type="protein sequence ID" value="CAH3131508.1"/>
    <property type="molecule type" value="Genomic_DNA"/>
</dbReference>
<feature type="repeat" description="NHL" evidence="9">
    <location>
        <begin position="948"/>
        <end position="991"/>
    </location>
</feature>
<evidence type="ECO:0000256" key="8">
    <source>
        <dbReference type="PROSITE-ProRule" id="PRU00087"/>
    </source>
</evidence>
<feature type="domain" description="B box-type" evidence="12">
    <location>
        <begin position="153"/>
        <end position="196"/>
    </location>
</feature>
<dbReference type="Pfam" id="PF13445">
    <property type="entry name" value="zf-RING_UBOX"/>
    <property type="match status" value="2"/>
</dbReference>
<dbReference type="InterPro" id="IPR011042">
    <property type="entry name" value="6-blade_b-propeller_TolB-like"/>
</dbReference>
<keyword evidence="14" id="KW-1185">Reference proteome</keyword>
<evidence type="ECO:0000259" key="12">
    <source>
        <dbReference type="PROSITE" id="PS50119"/>
    </source>
</evidence>
<feature type="repeat" description="NHL" evidence="9">
    <location>
        <begin position="1037"/>
        <end position="1080"/>
    </location>
</feature>
<keyword evidence="2" id="KW-0597">Phosphoprotein</keyword>
<organism evidence="13 14">
    <name type="scientific">Pocillopora meandrina</name>
    <dbReference type="NCBI Taxonomy" id="46732"/>
    <lineage>
        <taxon>Eukaryota</taxon>
        <taxon>Metazoa</taxon>
        <taxon>Cnidaria</taxon>
        <taxon>Anthozoa</taxon>
        <taxon>Hexacorallia</taxon>
        <taxon>Scleractinia</taxon>
        <taxon>Astrocoeniina</taxon>
        <taxon>Pocilloporidae</taxon>
        <taxon>Pocillopora</taxon>
    </lineage>
</organism>
<keyword evidence="6" id="KW-0862">Zinc</keyword>
<dbReference type="InterPro" id="IPR001258">
    <property type="entry name" value="NHL_repeat"/>
</dbReference>
<evidence type="ECO:0000256" key="7">
    <source>
        <dbReference type="PROSITE-ProRule" id="PRU00024"/>
    </source>
</evidence>
<accession>A0AAU9WZS7</accession>
<dbReference type="InterPro" id="IPR027370">
    <property type="entry name" value="Znf-RING_euk"/>
</dbReference>
<dbReference type="InterPro" id="IPR017907">
    <property type="entry name" value="Znf_RING_CS"/>
</dbReference>
<dbReference type="SUPFAM" id="SSF57850">
    <property type="entry name" value="RING/U-box"/>
    <property type="match status" value="2"/>
</dbReference>
<feature type="domain" description="RING-type" evidence="11">
    <location>
        <begin position="393"/>
        <end position="436"/>
    </location>
</feature>
<evidence type="ECO:0000256" key="3">
    <source>
        <dbReference type="ARBA" id="ARBA00022723"/>
    </source>
</evidence>
<evidence type="ECO:0000313" key="13">
    <source>
        <dbReference type="EMBL" id="CAH3131508.1"/>
    </source>
</evidence>
<dbReference type="AlphaFoldDB" id="A0AAU9WZS7"/>
<evidence type="ECO:0000256" key="2">
    <source>
        <dbReference type="ARBA" id="ARBA00022553"/>
    </source>
</evidence>
<dbReference type="Gene3D" id="3.30.40.10">
    <property type="entry name" value="Zinc/RING finger domain, C3HC4 (zinc finger)"/>
    <property type="match status" value="2"/>
</dbReference>
<feature type="coiled-coil region" evidence="10">
    <location>
        <begin position="563"/>
        <end position="622"/>
    </location>
</feature>
<proteinExistence type="inferred from homology"/>
<dbReference type="GO" id="GO:0061630">
    <property type="term" value="F:ubiquitin protein ligase activity"/>
    <property type="evidence" value="ECO:0007669"/>
    <property type="project" value="TreeGrafter"/>
</dbReference>
<name>A0AAU9WZS7_9CNID</name>
<keyword evidence="10" id="KW-0175">Coiled coil</keyword>
<evidence type="ECO:0000256" key="6">
    <source>
        <dbReference type="ARBA" id="ARBA00022833"/>
    </source>
</evidence>
<comment type="similarity">
    <text evidence="1">Belongs to the TRIM/RBCC family.</text>
</comment>
<dbReference type="Pfam" id="PF01436">
    <property type="entry name" value="NHL"/>
    <property type="match status" value="4"/>
</dbReference>
<feature type="repeat" description="Filamin" evidence="8">
    <location>
        <begin position="743"/>
        <end position="846"/>
    </location>
</feature>
<dbReference type="InterPro" id="IPR001298">
    <property type="entry name" value="Filamin/ABP280_rpt"/>
</dbReference>
<dbReference type="Gene3D" id="2.60.40.10">
    <property type="entry name" value="Immunoglobulins"/>
    <property type="match status" value="1"/>
</dbReference>
<dbReference type="Pfam" id="PF00630">
    <property type="entry name" value="Filamin"/>
    <property type="match status" value="1"/>
</dbReference>
<dbReference type="Gene3D" id="2.120.10.30">
    <property type="entry name" value="TolB, C-terminal domain"/>
    <property type="match status" value="2"/>
</dbReference>
<dbReference type="InterPro" id="IPR047153">
    <property type="entry name" value="TRIM45/56/19-like"/>
</dbReference>
<feature type="repeat" description="NHL" evidence="9">
    <location>
        <begin position="854"/>
        <end position="897"/>
    </location>
</feature>
<feature type="domain" description="B box-type" evidence="12">
    <location>
        <begin position="93"/>
        <end position="140"/>
    </location>
</feature>
<reference evidence="13 14" key="1">
    <citation type="submission" date="2022-05" db="EMBL/GenBank/DDBJ databases">
        <authorList>
            <consortium name="Genoscope - CEA"/>
            <person name="William W."/>
        </authorList>
    </citation>
    <scope>NUCLEOTIDE SEQUENCE [LARGE SCALE GENOMIC DNA]</scope>
</reference>
<dbReference type="InterPro" id="IPR014756">
    <property type="entry name" value="Ig_E-set"/>
</dbReference>
<dbReference type="SMART" id="SM00336">
    <property type="entry name" value="BBOX"/>
    <property type="match status" value="4"/>
</dbReference>
<feature type="domain" description="B box-type" evidence="12">
    <location>
        <begin position="530"/>
        <end position="573"/>
    </location>
</feature>